<evidence type="ECO:0000313" key="1">
    <source>
        <dbReference type="EMBL" id="OAY22353.1"/>
    </source>
</evidence>
<protein>
    <submittedName>
        <fullName evidence="1">Uncharacterized protein</fullName>
    </submittedName>
</protein>
<proteinExistence type="predicted"/>
<reference evidence="1" key="1">
    <citation type="submission" date="2016-02" db="EMBL/GenBank/DDBJ databases">
        <title>WGS assembly of Manihot esculenta.</title>
        <authorList>
            <person name="Bredeson J.V."/>
            <person name="Prochnik S.E."/>
            <person name="Lyons J.B."/>
            <person name="Schmutz J."/>
            <person name="Grimwood J."/>
            <person name="Vrebalov J."/>
            <person name="Bart R.S."/>
            <person name="Amuge T."/>
            <person name="Ferguson M.E."/>
            <person name="Green R."/>
            <person name="Putnam N."/>
            <person name="Stites J."/>
            <person name="Rounsley S."/>
            <person name="Rokhsar D.S."/>
        </authorList>
    </citation>
    <scope>NUCLEOTIDE SEQUENCE [LARGE SCALE GENOMIC DNA]</scope>
    <source>
        <tissue evidence="1">Leaf</tissue>
    </source>
</reference>
<dbReference type="AlphaFoldDB" id="A0A199UD24"/>
<gene>
    <name evidence="1" type="ORF">MANES_S003300</name>
</gene>
<name>A0A199UD24_MANES</name>
<sequence length="34" mass="3793">MAKAPFLTRRHKITDAPHLRFALVATSTPVPDFS</sequence>
<organism evidence="1">
    <name type="scientific">Manihot esculenta</name>
    <name type="common">Cassava</name>
    <name type="synonym">Jatropha manihot</name>
    <dbReference type="NCBI Taxonomy" id="3983"/>
    <lineage>
        <taxon>Eukaryota</taxon>
        <taxon>Viridiplantae</taxon>
        <taxon>Streptophyta</taxon>
        <taxon>Embryophyta</taxon>
        <taxon>Tracheophyta</taxon>
        <taxon>Spermatophyta</taxon>
        <taxon>Magnoliopsida</taxon>
        <taxon>eudicotyledons</taxon>
        <taxon>Gunneridae</taxon>
        <taxon>Pentapetalae</taxon>
        <taxon>rosids</taxon>
        <taxon>fabids</taxon>
        <taxon>Malpighiales</taxon>
        <taxon>Euphorbiaceae</taxon>
        <taxon>Crotonoideae</taxon>
        <taxon>Manihoteae</taxon>
        <taxon>Manihot</taxon>
    </lineage>
</organism>
<accession>A0A199UD24</accession>
<dbReference type="EMBL" id="KV450437">
    <property type="protein sequence ID" value="OAY22353.1"/>
    <property type="molecule type" value="Genomic_DNA"/>
</dbReference>